<dbReference type="EMBL" id="MSDQ01000024">
    <property type="protein sequence ID" value="OLO11396.1"/>
    <property type="molecule type" value="Genomic_DNA"/>
</dbReference>
<keyword evidence="3" id="KW-1185">Reference proteome</keyword>
<dbReference type="RefSeq" id="WP_075369282.1">
    <property type="nucleotide sequence ID" value="NZ_MSDQ01000024.1"/>
</dbReference>
<evidence type="ECO:0000313" key="2">
    <source>
        <dbReference type="EMBL" id="OLO11396.1"/>
    </source>
</evidence>
<sequence>MTPTRQIIVGIDIAFVDLVNSYPVDTSALPDDVAFVGEDGGYRWIERDPFAGREIEIDAETSEAIDAIFADADAQHQARLDAEAAAADDTTTDTTGAA</sequence>
<evidence type="ECO:0000313" key="3">
    <source>
        <dbReference type="Proteomes" id="UP000186806"/>
    </source>
</evidence>
<comment type="caution">
    <text evidence="2">The sequence shown here is derived from an EMBL/GenBank/DDBJ whole genome shotgun (WGS) entry which is preliminary data.</text>
</comment>
<gene>
    <name evidence="2" type="ORF">BTW10_09925</name>
</gene>
<proteinExistence type="predicted"/>
<dbReference type="AlphaFoldDB" id="A0A1Q8TCJ8"/>
<organism evidence="2 3">
    <name type="scientific">Chromohalobacter japonicus</name>
    <dbReference type="NCBI Taxonomy" id="223900"/>
    <lineage>
        <taxon>Bacteria</taxon>
        <taxon>Pseudomonadati</taxon>
        <taxon>Pseudomonadota</taxon>
        <taxon>Gammaproteobacteria</taxon>
        <taxon>Oceanospirillales</taxon>
        <taxon>Halomonadaceae</taxon>
        <taxon>Chromohalobacter</taxon>
    </lineage>
</organism>
<feature type="region of interest" description="Disordered" evidence="1">
    <location>
        <begin position="79"/>
        <end position="98"/>
    </location>
</feature>
<reference evidence="2 3" key="1">
    <citation type="submission" date="2016-12" db="EMBL/GenBank/DDBJ databases">
        <title>Draft genome sequences of strains Salinicola socius SMB35, Salinicola sp. MH3R3-1 and Chromohalobacter sp. SMB17 from the Verkhnekamsk potash mining region of Russia.</title>
        <authorList>
            <person name="Mavrodi D.V."/>
            <person name="Olsson B.E."/>
            <person name="Korsakova E.S."/>
            <person name="Pyankova A."/>
            <person name="Mavrodi O.V."/>
            <person name="Plotnikova E.G."/>
        </authorList>
    </citation>
    <scope>NUCLEOTIDE SEQUENCE [LARGE SCALE GENOMIC DNA]</scope>
    <source>
        <strain evidence="2 3">SMB17</strain>
    </source>
</reference>
<protein>
    <submittedName>
        <fullName evidence="2">Uncharacterized protein</fullName>
    </submittedName>
</protein>
<evidence type="ECO:0000256" key="1">
    <source>
        <dbReference type="SAM" id="MobiDB-lite"/>
    </source>
</evidence>
<dbReference type="Proteomes" id="UP000186806">
    <property type="component" value="Unassembled WGS sequence"/>
</dbReference>
<feature type="compositionally biased region" description="Low complexity" evidence="1">
    <location>
        <begin position="83"/>
        <end position="98"/>
    </location>
</feature>
<name>A0A1Q8TCJ8_9GAMM</name>
<accession>A0A1Q8TCJ8</accession>